<dbReference type="SMART" id="SM00320">
    <property type="entry name" value="WD40"/>
    <property type="match status" value="5"/>
</dbReference>
<feature type="compositionally biased region" description="Basic and acidic residues" evidence="5">
    <location>
        <begin position="52"/>
        <end position="62"/>
    </location>
</feature>
<dbReference type="InterPro" id="IPR020472">
    <property type="entry name" value="WD40_PAC1"/>
</dbReference>
<feature type="compositionally biased region" description="Low complexity" evidence="5">
    <location>
        <begin position="93"/>
        <end position="102"/>
    </location>
</feature>
<keyword evidence="1" id="KW-0597">Phosphoprotein</keyword>
<sequence>MDVDQVETEEEQKSKLNAILCMTWVPRGVAAANPDKIELTAEELQNLITETHSELEKIKANDDGDDEDDEDEDDDTKMDTDVDAKDSDDKASDNAAAKSNNDSTKEGDEFDFEKYDEEADEIYTKLDDIAVISKGKDPLITVADSEDEDSEAEDEIIKPDDNLLLVGHVQDEASILEVHVFNESEGSFYCHHHDFLPDIPLCLEWFNYDPSEEKPANLCAIGYHYTPIIEAWDLDVIGGTGPVFKLKKKGHKDSVLDLAWNTHHRHVLASASADKTVLLWDLDQGIPANKLKSFKDKVQAIKWHKTETFMLLTGCMDKKVRLFDCNSLEEKVWTVSGEVEKVVWSNADPNICFVSTDNGFIECIDVRQEEVSLWKRNIQEGEVAGLSMSSSCPGLLVSSSQDGTITVWDVKNHMEPQSIFEKQTNTGRVICLESNCDSPLVFAVGGDNRESNLNTYNLSTVEQGIFIIIFLKLLLNKNIK</sequence>
<keyword evidence="2 4" id="KW-0853">WD repeat</keyword>
<proteinExistence type="predicted"/>
<keyword evidence="7" id="KW-1185">Reference proteome</keyword>
<dbReference type="InterPro" id="IPR015943">
    <property type="entry name" value="WD40/YVTN_repeat-like_dom_sf"/>
</dbReference>
<feature type="compositionally biased region" description="Acidic residues" evidence="5">
    <location>
        <begin position="63"/>
        <end position="76"/>
    </location>
</feature>
<feature type="repeat" description="WD" evidence="4">
    <location>
        <begin position="248"/>
        <end position="290"/>
    </location>
</feature>
<gene>
    <name evidence="6" type="ORF">TKK_007016</name>
</gene>
<dbReference type="InterPro" id="IPR001680">
    <property type="entry name" value="WD40_rpt"/>
</dbReference>
<dbReference type="InterPro" id="IPR044285">
    <property type="entry name" value="PWP1"/>
</dbReference>
<dbReference type="PRINTS" id="PR00320">
    <property type="entry name" value="GPROTEINBRPT"/>
</dbReference>
<dbReference type="InterPro" id="IPR036322">
    <property type="entry name" value="WD40_repeat_dom_sf"/>
</dbReference>
<dbReference type="PANTHER" id="PTHR14091">
    <property type="entry name" value="PERIODIC TRYPTOPHAN PROTEIN 1"/>
    <property type="match status" value="1"/>
</dbReference>
<keyword evidence="3" id="KW-0677">Repeat</keyword>
<evidence type="ECO:0000256" key="5">
    <source>
        <dbReference type="SAM" id="MobiDB-lite"/>
    </source>
</evidence>
<feature type="repeat" description="WD" evidence="4">
    <location>
        <begin position="376"/>
        <end position="418"/>
    </location>
</feature>
<feature type="compositionally biased region" description="Basic and acidic residues" evidence="5">
    <location>
        <begin position="77"/>
        <end position="92"/>
    </location>
</feature>
<evidence type="ECO:0000313" key="7">
    <source>
        <dbReference type="Proteomes" id="UP001627154"/>
    </source>
</evidence>
<dbReference type="EMBL" id="JBJJXI010000055">
    <property type="protein sequence ID" value="KAL3399777.1"/>
    <property type="molecule type" value="Genomic_DNA"/>
</dbReference>
<dbReference type="PROSITE" id="PS50082">
    <property type="entry name" value="WD_REPEATS_2"/>
    <property type="match status" value="2"/>
</dbReference>
<dbReference type="SUPFAM" id="SSF50978">
    <property type="entry name" value="WD40 repeat-like"/>
    <property type="match status" value="1"/>
</dbReference>
<evidence type="ECO:0000256" key="3">
    <source>
        <dbReference type="ARBA" id="ARBA00022737"/>
    </source>
</evidence>
<dbReference type="PROSITE" id="PS00678">
    <property type="entry name" value="WD_REPEATS_1"/>
    <property type="match status" value="2"/>
</dbReference>
<dbReference type="AlphaFoldDB" id="A0ABD2X4K2"/>
<accession>A0ABD2X4K2</accession>
<evidence type="ECO:0000256" key="2">
    <source>
        <dbReference type="ARBA" id="ARBA00022574"/>
    </source>
</evidence>
<dbReference type="Pfam" id="PF00400">
    <property type="entry name" value="WD40"/>
    <property type="match status" value="3"/>
</dbReference>
<dbReference type="PROSITE" id="PS50294">
    <property type="entry name" value="WD_REPEATS_REGION"/>
    <property type="match status" value="1"/>
</dbReference>
<protein>
    <submittedName>
        <fullName evidence="6">Uncharacterized protein</fullName>
    </submittedName>
</protein>
<evidence type="ECO:0000256" key="4">
    <source>
        <dbReference type="PROSITE-ProRule" id="PRU00221"/>
    </source>
</evidence>
<organism evidence="6 7">
    <name type="scientific">Trichogramma kaykai</name>
    <dbReference type="NCBI Taxonomy" id="54128"/>
    <lineage>
        <taxon>Eukaryota</taxon>
        <taxon>Metazoa</taxon>
        <taxon>Ecdysozoa</taxon>
        <taxon>Arthropoda</taxon>
        <taxon>Hexapoda</taxon>
        <taxon>Insecta</taxon>
        <taxon>Pterygota</taxon>
        <taxon>Neoptera</taxon>
        <taxon>Endopterygota</taxon>
        <taxon>Hymenoptera</taxon>
        <taxon>Apocrita</taxon>
        <taxon>Proctotrupomorpha</taxon>
        <taxon>Chalcidoidea</taxon>
        <taxon>Trichogrammatidae</taxon>
        <taxon>Trichogramma</taxon>
    </lineage>
</organism>
<evidence type="ECO:0000256" key="1">
    <source>
        <dbReference type="ARBA" id="ARBA00022553"/>
    </source>
</evidence>
<dbReference type="InterPro" id="IPR019775">
    <property type="entry name" value="WD40_repeat_CS"/>
</dbReference>
<comment type="caution">
    <text evidence="6">The sequence shown here is derived from an EMBL/GenBank/DDBJ whole genome shotgun (WGS) entry which is preliminary data.</text>
</comment>
<reference evidence="6 7" key="1">
    <citation type="journal article" date="2024" name="bioRxiv">
        <title>A reference genome for Trichogramma kaykai: A tiny desert-dwelling parasitoid wasp with competing sex-ratio distorters.</title>
        <authorList>
            <person name="Culotta J."/>
            <person name="Lindsey A.R."/>
        </authorList>
    </citation>
    <scope>NUCLEOTIDE SEQUENCE [LARGE SCALE GENOMIC DNA]</scope>
    <source>
        <strain evidence="6 7">KSX58</strain>
    </source>
</reference>
<dbReference type="Proteomes" id="UP001627154">
    <property type="component" value="Unassembled WGS sequence"/>
</dbReference>
<name>A0ABD2X4K2_9HYME</name>
<dbReference type="Gene3D" id="2.130.10.10">
    <property type="entry name" value="YVTN repeat-like/Quinoprotein amine dehydrogenase"/>
    <property type="match status" value="2"/>
</dbReference>
<feature type="region of interest" description="Disordered" evidence="5">
    <location>
        <begin position="52"/>
        <end position="110"/>
    </location>
</feature>
<evidence type="ECO:0000313" key="6">
    <source>
        <dbReference type="EMBL" id="KAL3399777.1"/>
    </source>
</evidence>
<dbReference type="PANTHER" id="PTHR14091:SF0">
    <property type="entry name" value="PERIODIC TRYPTOPHAN PROTEIN 1 HOMOLOG"/>
    <property type="match status" value="1"/>
</dbReference>